<organism evidence="1 2">
    <name type="scientific">Drechslerella dactyloides</name>
    <name type="common">Nematode-trapping fungus</name>
    <name type="synonym">Arthrobotrys dactyloides</name>
    <dbReference type="NCBI Taxonomy" id="74499"/>
    <lineage>
        <taxon>Eukaryota</taxon>
        <taxon>Fungi</taxon>
        <taxon>Dikarya</taxon>
        <taxon>Ascomycota</taxon>
        <taxon>Pezizomycotina</taxon>
        <taxon>Orbiliomycetes</taxon>
        <taxon>Orbiliales</taxon>
        <taxon>Orbiliaceae</taxon>
        <taxon>Drechslerella</taxon>
    </lineage>
</organism>
<gene>
    <name evidence="1" type="ORF">Dda_7814</name>
</gene>
<evidence type="ECO:0000313" key="1">
    <source>
        <dbReference type="EMBL" id="KAJ6256931.1"/>
    </source>
</evidence>
<dbReference type="AlphaFoldDB" id="A0AAD6NF04"/>
<accession>A0AAD6NF04</accession>
<protein>
    <submittedName>
        <fullName evidence="1">Uncharacterized protein</fullName>
    </submittedName>
</protein>
<dbReference type="Proteomes" id="UP001221413">
    <property type="component" value="Unassembled WGS sequence"/>
</dbReference>
<evidence type="ECO:0000313" key="2">
    <source>
        <dbReference type="Proteomes" id="UP001221413"/>
    </source>
</evidence>
<keyword evidence="2" id="KW-1185">Reference proteome</keyword>
<reference evidence="1" key="1">
    <citation type="submission" date="2023-01" db="EMBL/GenBank/DDBJ databases">
        <title>The chitinases involved in constricting ring structure development in the nematode-trapping fungus Drechslerella dactyloides.</title>
        <authorList>
            <person name="Wang R."/>
            <person name="Zhang L."/>
            <person name="Tang P."/>
            <person name="Li S."/>
            <person name="Liang L."/>
        </authorList>
    </citation>
    <scope>NUCLEOTIDE SEQUENCE</scope>
    <source>
        <strain evidence="1">YMF1.00031</strain>
    </source>
</reference>
<name>A0AAD6NF04_DREDA</name>
<proteinExistence type="predicted"/>
<comment type="caution">
    <text evidence="1">The sequence shown here is derived from an EMBL/GenBank/DDBJ whole genome shotgun (WGS) entry which is preliminary data.</text>
</comment>
<sequence length="72" mass="7607">MGFILRASDACHSKAAPDAWRAGRLTGKSCRPPSPAATSHLRAQRAFKFVGSRVIPIFGPLKNSSSQNGGIV</sequence>
<dbReference type="EMBL" id="JAQGDS010000011">
    <property type="protein sequence ID" value="KAJ6256931.1"/>
    <property type="molecule type" value="Genomic_DNA"/>
</dbReference>